<dbReference type="GO" id="GO:0005886">
    <property type="term" value="C:plasma membrane"/>
    <property type="evidence" value="ECO:0007669"/>
    <property type="project" value="UniProtKB-SubCell"/>
</dbReference>
<feature type="transmembrane region" description="Helical" evidence="8">
    <location>
        <begin position="44"/>
        <end position="65"/>
    </location>
</feature>
<evidence type="ECO:0000256" key="3">
    <source>
        <dbReference type="ARBA" id="ARBA00022448"/>
    </source>
</evidence>
<feature type="transmembrane region" description="Helical" evidence="8">
    <location>
        <begin position="219"/>
        <end position="244"/>
    </location>
</feature>
<dbReference type="PANTHER" id="PTHR31686:SF1">
    <property type="entry name" value="SULFITE EFFLUX PUMP SSU1"/>
    <property type="match status" value="1"/>
</dbReference>
<feature type="transmembrane region" description="Helical" evidence="8">
    <location>
        <begin position="150"/>
        <end position="172"/>
    </location>
</feature>
<dbReference type="GO" id="GO:0000319">
    <property type="term" value="F:sulfite transmembrane transporter activity"/>
    <property type="evidence" value="ECO:0007669"/>
    <property type="project" value="TreeGrafter"/>
</dbReference>
<evidence type="ECO:0000256" key="7">
    <source>
        <dbReference type="ARBA" id="ARBA00023136"/>
    </source>
</evidence>
<keyword evidence="11" id="KW-1185">Reference proteome</keyword>
<evidence type="ECO:0000256" key="1">
    <source>
        <dbReference type="ARBA" id="ARBA00004651"/>
    </source>
</evidence>
<evidence type="ECO:0000256" key="5">
    <source>
        <dbReference type="ARBA" id="ARBA00022692"/>
    </source>
</evidence>
<evidence type="ECO:0000256" key="6">
    <source>
        <dbReference type="ARBA" id="ARBA00022989"/>
    </source>
</evidence>
<dbReference type="OrthoDB" id="1099at2759"/>
<keyword evidence="6 8" id="KW-1133">Transmembrane helix</keyword>
<feature type="transmembrane region" description="Helical" evidence="8">
    <location>
        <begin position="264"/>
        <end position="288"/>
    </location>
</feature>
<keyword evidence="4" id="KW-1003">Cell membrane</keyword>
<protein>
    <submittedName>
        <fullName evidence="9">Sulfite efflux pump SSU1</fullName>
    </submittedName>
</protein>
<reference evidence="9 11" key="1">
    <citation type="submission" date="2017-01" db="EMBL/GenBank/DDBJ databases">
        <authorList>
            <person name="Mah S.A."/>
            <person name="Swanson W.J."/>
            <person name="Moy G.W."/>
            <person name="Vacquier V.D."/>
        </authorList>
    </citation>
    <scope>NUCLEOTIDE SEQUENCE [LARGE SCALE GENOMIC DNA]</scope>
    <source>
        <strain evidence="9 11">GSMNP</strain>
    </source>
</reference>
<comment type="subcellular location">
    <subcellularLocation>
        <location evidence="1">Cell membrane</location>
        <topology evidence="1">Multi-pass membrane protein</topology>
    </subcellularLocation>
</comment>
<evidence type="ECO:0000313" key="11">
    <source>
        <dbReference type="Proteomes" id="UP000187283"/>
    </source>
</evidence>
<dbReference type="PANTHER" id="PTHR31686">
    <property type="match status" value="1"/>
</dbReference>
<comment type="similarity">
    <text evidence="2">Belongs to the tellurite-resistance/dicarboxylate transporter (TDT) family.</text>
</comment>
<evidence type="ECO:0000256" key="2">
    <source>
        <dbReference type="ARBA" id="ARBA00008566"/>
    </source>
</evidence>
<dbReference type="InterPro" id="IPR004695">
    <property type="entry name" value="SLAC1/Mae1/Ssu1/TehA"/>
</dbReference>
<keyword evidence="5 8" id="KW-0812">Transmembrane</keyword>
<feature type="transmembrane region" description="Helical" evidence="8">
    <location>
        <begin position="86"/>
        <end position="105"/>
    </location>
</feature>
<dbReference type="CDD" id="cd09318">
    <property type="entry name" value="TDT_SSU1"/>
    <property type="match status" value="1"/>
</dbReference>
<evidence type="ECO:0000256" key="8">
    <source>
        <dbReference type="SAM" id="Phobius"/>
    </source>
</evidence>
<proteinExistence type="inferred from homology"/>
<dbReference type="Pfam" id="PF03595">
    <property type="entry name" value="SLAC1"/>
    <property type="match status" value="1"/>
</dbReference>
<keyword evidence="7 8" id="KW-0472">Membrane</keyword>
<feature type="transmembrane region" description="Helical" evidence="8">
    <location>
        <begin position="12"/>
        <end position="32"/>
    </location>
</feature>
<dbReference type="InterPro" id="IPR038665">
    <property type="entry name" value="Voltage-dep_anion_channel_sf"/>
</dbReference>
<organism evidence="9 11">
    <name type="scientific">Smittium culicis</name>
    <dbReference type="NCBI Taxonomy" id="133412"/>
    <lineage>
        <taxon>Eukaryota</taxon>
        <taxon>Fungi</taxon>
        <taxon>Fungi incertae sedis</taxon>
        <taxon>Zoopagomycota</taxon>
        <taxon>Kickxellomycotina</taxon>
        <taxon>Harpellomycetes</taxon>
        <taxon>Harpellales</taxon>
        <taxon>Legeriomycetaceae</taxon>
        <taxon>Smittium</taxon>
    </lineage>
</organism>
<feature type="transmembrane region" description="Helical" evidence="8">
    <location>
        <begin position="184"/>
        <end position="207"/>
    </location>
</feature>
<keyword evidence="3" id="KW-0813">Transport</keyword>
<feature type="transmembrane region" description="Helical" evidence="8">
    <location>
        <begin position="300"/>
        <end position="319"/>
    </location>
</feature>
<dbReference type="Proteomes" id="UP000187283">
    <property type="component" value="Unassembled WGS sequence"/>
</dbReference>
<dbReference type="Gene3D" id="1.50.10.150">
    <property type="entry name" value="Voltage-dependent anion channel"/>
    <property type="match status" value="1"/>
</dbReference>
<dbReference type="FunFam" id="1.50.10.150:FF:000004">
    <property type="entry name" value="Malic acid transporter"/>
    <property type="match status" value="1"/>
</dbReference>
<gene>
    <name evidence="9" type="ORF">AYI70_g10750</name>
    <name evidence="10" type="ORF">AYI70_g6093</name>
</gene>
<dbReference type="AlphaFoldDB" id="A0A1R1X513"/>
<sequence>MMKKTASEVIRNFAPSWFTITMGTGITAILIYTTPYNFKGCKEIGVVIFAFNCFLFAMCTLISVLRYTIYPYTFSKMINHPGQSMFIGTIPMGFATIVNSIVFMFPKDQNPWAPNLAFILFFVDVLLMLFSCLVVPFYKMAIHKNSFDKMFATWLLPVVPAVVTAASGSVVAQVLDSEKAKLVILLSYIIWGMGVPLSLCIIAFYYSKTVIHTLPPPEMLLSVFLPLGPLGQGCFGIVNLGVAANKLFAASNQDFVPVELIGKVAQAGGALIGLVMWGFGVFWLIMAIASTIYGLKKGKVTFNIGWWGLTFPTGVFISATNTFAKEFSNNGFKVFGAFLTICLFVLWVFVMAKTIQGVYNKRMLVAPCLAKPQTLQPPATQPVQAAE</sequence>
<dbReference type="EMBL" id="LSSN01002096">
    <property type="protein sequence ID" value="OMJ17263.1"/>
    <property type="molecule type" value="Genomic_DNA"/>
</dbReference>
<accession>A0A1R1X513</accession>
<name>A0A1R1X513_9FUNG</name>
<evidence type="ECO:0000313" key="10">
    <source>
        <dbReference type="EMBL" id="OMJ17263.1"/>
    </source>
</evidence>
<dbReference type="STRING" id="133412.A0A1R1X513"/>
<dbReference type="EMBL" id="LSSN01005334">
    <property type="protein sequence ID" value="OMJ09738.1"/>
    <property type="molecule type" value="Genomic_DNA"/>
</dbReference>
<feature type="transmembrane region" description="Helical" evidence="8">
    <location>
        <begin position="117"/>
        <end position="138"/>
    </location>
</feature>
<feature type="transmembrane region" description="Helical" evidence="8">
    <location>
        <begin position="331"/>
        <end position="352"/>
    </location>
</feature>
<evidence type="ECO:0000256" key="4">
    <source>
        <dbReference type="ARBA" id="ARBA00022475"/>
    </source>
</evidence>
<evidence type="ECO:0000313" key="9">
    <source>
        <dbReference type="EMBL" id="OMJ09738.1"/>
    </source>
</evidence>
<comment type="caution">
    <text evidence="9">The sequence shown here is derived from an EMBL/GenBank/DDBJ whole genome shotgun (WGS) entry which is preliminary data.</text>
</comment>
<dbReference type="InterPro" id="IPR051629">
    <property type="entry name" value="Sulfite_efflux_TDT"/>
</dbReference>